<dbReference type="Gene3D" id="1.25.10.10">
    <property type="entry name" value="Leucine-rich Repeat Variant"/>
    <property type="match status" value="1"/>
</dbReference>
<feature type="region of interest" description="Disordered" evidence="1">
    <location>
        <begin position="469"/>
        <end position="524"/>
    </location>
</feature>
<protein>
    <submittedName>
        <fullName evidence="3">Adenomatous polyposis coli protein isoform X1</fullName>
    </submittedName>
</protein>
<feature type="compositionally biased region" description="Basic and acidic residues" evidence="1">
    <location>
        <begin position="503"/>
        <end position="520"/>
    </location>
</feature>
<keyword evidence="2" id="KW-1185">Reference proteome</keyword>
<feature type="region of interest" description="Disordered" evidence="1">
    <location>
        <begin position="232"/>
        <end position="266"/>
    </location>
</feature>
<dbReference type="InterPro" id="IPR009223">
    <property type="entry name" value="APC_rpt"/>
</dbReference>
<dbReference type="InterPro" id="IPR009240">
    <property type="entry name" value="APC_15aa_rpt"/>
</dbReference>
<dbReference type="RefSeq" id="XP_046593759.1">
    <property type="nucleotide sequence ID" value="XM_046737803.1"/>
</dbReference>
<evidence type="ECO:0000313" key="2">
    <source>
        <dbReference type="Proteomes" id="UP000829291"/>
    </source>
</evidence>
<feature type="compositionally biased region" description="Polar residues" evidence="1">
    <location>
        <begin position="368"/>
        <end position="385"/>
    </location>
</feature>
<feature type="region of interest" description="Disordered" evidence="1">
    <location>
        <begin position="339"/>
        <end position="412"/>
    </location>
</feature>
<dbReference type="PANTHER" id="PTHR12607:SF12">
    <property type="entry name" value="APC-LIKE, ISOFORM A-RELATED"/>
    <property type="match status" value="1"/>
</dbReference>
<proteinExistence type="predicted"/>
<dbReference type="GeneID" id="107227361"/>
<sequence length="1019" mass="113137">MEPKLKEDEGIEAREKIQERKKMNGKMDEVYDLLEMLRGIEGCKDINAFLLSMSSAIDICLAMKQSGCLPLLIKLINARGHDTEAKEITSQVFHNIIQATADRSTEQPETRIYNLLEQLKDYCQMLRSIPETEHSPPEDVNDQPVDYSQKYSEPNPVVQNKIPCNSNNQPIDYSMKYYENNSLNQDDVSNDGKVQGTVDYGKRFSEPTCTLHQNSPQNDEQVQPIKYSTRYSEKNSMLQPSDVADETETIRIPKKENSDSSSKPDVFGVYAETDLDQPTDYSLRYAEDDTDEEEKQNSGYFAENEQAFVPEDTIKTYCTEGTPYETPFNFSTATSMSDLRVDDSKDTDVSKKNPMKIVENNSKDNESTFEPSPEESNGQIVANNESESRKNVSERSSDQVSPEKSDKYCEEVVDKEGKMVTFGGEDHYAEETPLMFSRTSSLGSLGGFEQHSIHDDRSSVVSDFSSWRTSGIVSPSELPDSPTQTVPPSPRHNKSQPEFTNRSQDETSKLPAHRLCEHKANGRSNATKRSVFEDDIAAFKEESTPIDFSAATSLSSLTIDDEPKIANDSKFKENREKLGEAIPEEREETSPTRLEHQDTIKIAEIDEVSEGEDDEGMLDACINIGMQSIINRKDEQKPSVNSDEIADIVETVDTDQETDGDEDDDMLAACISIGMHSTFRNRKEDQKGSESSDIASVAEVVDVGEISDEHDDDEGMLAACINIGIQRAINRQEDPKTILKPEIANSVEAEDSLKISDVDSDGEEMLAACINVGIQSIHKQSLRRSSMTKPPIQPVSNLTRYQTSSALNHLDGGLTTFPGNHRQTLKGLKGRPDDTAIPDSIHIYCTEDTPANISPAGSHSNLSVLSMLSSPGIVEKSCEPRIMESNAGRSDILAIDSLTLSEEDDVIVAKLIESGMRKVQLNGNPACGITLPVSSKSDQERPCRTPSTSPAEPVFIKPKKDSPNSNDTGPLRSQSPEDGRRYEATTFATLDMESRNCKSLDITPVSTELKCSKHDFDTE</sequence>
<feature type="compositionally biased region" description="Basic and acidic residues" evidence="1">
    <location>
        <begin position="248"/>
        <end position="258"/>
    </location>
</feature>
<feature type="region of interest" description="Disordered" evidence="1">
    <location>
        <begin position="288"/>
        <end position="308"/>
    </location>
</feature>
<dbReference type="Proteomes" id="UP000829291">
    <property type="component" value="Chromosome 1"/>
</dbReference>
<accession>A0ABM3G0G1</accession>
<name>A0ABM3G0G1_NEOLC</name>
<feature type="compositionally biased region" description="Polar residues" evidence="1">
    <location>
        <begin position="963"/>
        <end position="974"/>
    </location>
</feature>
<dbReference type="Pfam" id="PF05972">
    <property type="entry name" value="APC_15aa"/>
    <property type="match status" value="1"/>
</dbReference>
<feature type="compositionally biased region" description="Basic and acidic residues" evidence="1">
    <location>
        <begin position="339"/>
        <end position="351"/>
    </location>
</feature>
<dbReference type="Pfam" id="PF05923">
    <property type="entry name" value="APC_r"/>
    <property type="match status" value="2"/>
</dbReference>
<evidence type="ECO:0000313" key="3">
    <source>
        <dbReference type="RefSeq" id="XP_046593759.1"/>
    </source>
</evidence>
<feature type="region of interest" description="Disordered" evidence="1">
    <location>
        <begin position="931"/>
        <end position="984"/>
    </location>
</feature>
<feature type="compositionally biased region" description="Basic and acidic residues" evidence="1">
    <location>
        <begin position="386"/>
        <end position="412"/>
    </location>
</feature>
<dbReference type="InterPro" id="IPR026818">
    <property type="entry name" value="Apc_fam"/>
</dbReference>
<organism evidence="2 3">
    <name type="scientific">Neodiprion lecontei</name>
    <name type="common">Redheaded pine sawfly</name>
    <dbReference type="NCBI Taxonomy" id="441921"/>
    <lineage>
        <taxon>Eukaryota</taxon>
        <taxon>Metazoa</taxon>
        <taxon>Ecdysozoa</taxon>
        <taxon>Arthropoda</taxon>
        <taxon>Hexapoda</taxon>
        <taxon>Insecta</taxon>
        <taxon>Pterygota</taxon>
        <taxon>Neoptera</taxon>
        <taxon>Endopterygota</taxon>
        <taxon>Hymenoptera</taxon>
        <taxon>Tenthredinoidea</taxon>
        <taxon>Diprionidae</taxon>
        <taxon>Diprioninae</taxon>
        <taxon>Neodiprion</taxon>
    </lineage>
</organism>
<dbReference type="PANTHER" id="PTHR12607">
    <property type="entry name" value="ADENOMATOUS POLYPOSIS COLI PROTEIN FAMILY"/>
    <property type="match status" value="1"/>
</dbReference>
<gene>
    <name evidence="3" type="primary">LOC107227361</name>
</gene>
<reference evidence="3" key="1">
    <citation type="submission" date="2025-08" db="UniProtKB">
        <authorList>
            <consortium name="RefSeq"/>
        </authorList>
    </citation>
    <scope>IDENTIFICATION</scope>
    <source>
        <tissue evidence="3">Thorax and Abdomen</tissue>
    </source>
</reference>
<evidence type="ECO:0000256" key="1">
    <source>
        <dbReference type="SAM" id="MobiDB-lite"/>
    </source>
</evidence>
<dbReference type="InterPro" id="IPR011989">
    <property type="entry name" value="ARM-like"/>
</dbReference>